<gene>
    <name evidence="1" type="ORF">AMJ74_04760</name>
</gene>
<accession>A0A0S8JW62</accession>
<name>A0A0S8JW62_UNCW3</name>
<protein>
    <submittedName>
        <fullName evidence="1">Uncharacterized protein</fullName>
    </submittedName>
</protein>
<reference evidence="1 2" key="1">
    <citation type="journal article" date="2015" name="Microbiome">
        <title>Genomic resolution of linkages in carbon, nitrogen, and sulfur cycling among widespread estuary sediment bacteria.</title>
        <authorList>
            <person name="Baker B.J."/>
            <person name="Lazar C.S."/>
            <person name="Teske A.P."/>
            <person name="Dick G.J."/>
        </authorList>
    </citation>
    <scope>NUCLEOTIDE SEQUENCE [LARGE SCALE GENOMIC DNA]</scope>
    <source>
        <strain evidence="1">SM1_77</strain>
    </source>
</reference>
<evidence type="ECO:0000313" key="2">
    <source>
        <dbReference type="Proteomes" id="UP000050975"/>
    </source>
</evidence>
<dbReference type="Proteomes" id="UP000050975">
    <property type="component" value="Unassembled WGS sequence"/>
</dbReference>
<dbReference type="EMBL" id="LJVE01000089">
    <property type="protein sequence ID" value="KPL13696.1"/>
    <property type="molecule type" value="Genomic_DNA"/>
</dbReference>
<dbReference type="AlphaFoldDB" id="A0A0S8JW62"/>
<comment type="caution">
    <text evidence="1">The sequence shown here is derived from an EMBL/GenBank/DDBJ whole genome shotgun (WGS) entry which is preliminary data.</text>
</comment>
<organism evidence="1 2">
    <name type="scientific">candidate division WOR_3 bacterium SM1_77</name>
    <dbReference type="NCBI Taxonomy" id="1703778"/>
    <lineage>
        <taxon>Bacteria</taxon>
        <taxon>Bacteria division WOR-3</taxon>
    </lineage>
</organism>
<evidence type="ECO:0000313" key="1">
    <source>
        <dbReference type="EMBL" id="KPL13696.1"/>
    </source>
</evidence>
<sequence length="92" mass="10523">MSHPFSQLFVTPVAKTGFVKDALAGSPKLAQEKRVWRVYASRIETIEVDVEAKNSSEAGTRALSKLQRENGKYDWQIDHVTPNLQYPHIRRK</sequence>
<proteinExistence type="predicted"/>